<evidence type="ECO:0000313" key="4">
    <source>
        <dbReference type="Proteomes" id="UP000657574"/>
    </source>
</evidence>
<evidence type="ECO:0000256" key="2">
    <source>
        <dbReference type="SAM" id="Phobius"/>
    </source>
</evidence>
<feature type="region of interest" description="Disordered" evidence="1">
    <location>
        <begin position="75"/>
        <end position="94"/>
    </location>
</feature>
<evidence type="ECO:0000256" key="1">
    <source>
        <dbReference type="SAM" id="MobiDB-lite"/>
    </source>
</evidence>
<protein>
    <submittedName>
        <fullName evidence="3">Uncharacterized protein</fullName>
    </submittedName>
</protein>
<dbReference type="EMBL" id="BMQA01000006">
    <property type="protein sequence ID" value="GGJ11825.1"/>
    <property type="molecule type" value="Genomic_DNA"/>
</dbReference>
<comment type="caution">
    <text evidence="3">The sequence shown here is derived from an EMBL/GenBank/DDBJ whole genome shotgun (WGS) entry which is preliminary data.</text>
</comment>
<evidence type="ECO:0000313" key="3">
    <source>
        <dbReference type="EMBL" id="GGJ11825.1"/>
    </source>
</evidence>
<proteinExistence type="predicted"/>
<keyword evidence="2" id="KW-0472">Membrane</keyword>
<feature type="transmembrane region" description="Helical" evidence="2">
    <location>
        <begin position="50"/>
        <end position="73"/>
    </location>
</feature>
<accession>A0A917KHP8</accession>
<keyword evidence="4" id="KW-1185">Reference proteome</keyword>
<gene>
    <name evidence="3" type="ORF">GCM10010121_022710</name>
</gene>
<organism evidence="3 4">
    <name type="scientific">Streptomyces brasiliensis</name>
    <dbReference type="NCBI Taxonomy" id="1954"/>
    <lineage>
        <taxon>Bacteria</taxon>
        <taxon>Bacillati</taxon>
        <taxon>Actinomycetota</taxon>
        <taxon>Actinomycetes</taxon>
        <taxon>Kitasatosporales</taxon>
        <taxon>Streptomycetaceae</taxon>
        <taxon>Streptomyces</taxon>
    </lineage>
</organism>
<name>A0A917KHP8_9ACTN</name>
<dbReference type="Proteomes" id="UP000657574">
    <property type="component" value="Unassembled WGS sequence"/>
</dbReference>
<dbReference type="AlphaFoldDB" id="A0A917KHP8"/>
<reference evidence="3" key="1">
    <citation type="journal article" date="2014" name="Int. J. Syst. Evol. Microbiol.">
        <title>Complete genome sequence of Corynebacterium casei LMG S-19264T (=DSM 44701T), isolated from a smear-ripened cheese.</title>
        <authorList>
            <consortium name="US DOE Joint Genome Institute (JGI-PGF)"/>
            <person name="Walter F."/>
            <person name="Albersmeier A."/>
            <person name="Kalinowski J."/>
            <person name="Ruckert C."/>
        </authorList>
    </citation>
    <scope>NUCLEOTIDE SEQUENCE</scope>
    <source>
        <strain evidence="3">JCM 3086</strain>
    </source>
</reference>
<sequence length="271" mass="29187">MTSADRERKHDMTQTDIALLLADAADEVEIGIAPVQAVIRGGRRRRARRWAVAGATALVLAGSTGATVALTGLHGGGDGGTVTPATRSPAPDGRQVELPQRTELAKGTDRGTRWRVVVDVWEAPRNEAEARVQLDAMHTFKEAPADVRRAADLVGKESYFVKRGLDDDFGQVVLQNTRPATDAALSGRDIQTEAIPLRPADPQRLVIGQVAVTARQVTCTWQNGTTSVVRVLSEEYEPGDMVIRPLPGSSDNWFVCLAPKGTAYKSVEVTE</sequence>
<reference evidence="3" key="2">
    <citation type="submission" date="2020-09" db="EMBL/GenBank/DDBJ databases">
        <authorList>
            <person name="Sun Q."/>
            <person name="Ohkuma M."/>
        </authorList>
    </citation>
    <scope>NUCLEOTIDE SEQUENCE</scope>
    <source>
        <strain evidence="3">JCM 3086</strain>
    </source>
</reference>
<keyword evidence="2" id="KW-0812">Transmembrane</keyword>
<keyword evidence="2" id="KW-1133">Transmembrane helix</keyword>